<dbReference type="InterPro" id="IPR032466">
    <property type="entry name" value="Metal_Hydrolase"/>
</dbReference>
<dbReference type="InterPro" id="IPR011059">
    <property type="entry name" value="Metal-dep_hydrolase_composite"/>
</dbReference>
<dbReference type="AlphaFoldDB" id="A0A7Z0EBM7"/>
<organism evidence="3 4">
    <name type="scientific">Glaciibacter psychrotolerans</name>
    <dbReference type="NCBI Taxonomy" id="670054"/>
    <lineage>
        <taxon>Bacteria</taxon>
        <taxon>Bacillati</taxon>
        <taxon>Actinomycetota</taxon>
        <taxon>Actinomycetes</taxon>
        <taxon>Micrococcales</taxon>
        <taxon>Microbacteriaceae</taxon>
        <taxon>Glaciibacter</taxon>
    </lineage>
</organism>
<protein>
    <submittedName>
        <fullName evidence="3">Cytosine/adenosine deaminase-related metal-dependent hydrolase</fullName>
    </submittedName>
</protein>
<reference evidence="3 4" key="1">
    <citation type="submission" date="2020-07" db="EMBL/GenBank/DDBJ databases">
        <title>Sequencing the genomes of 1000 actinobacteria strains.</title>
        <authorList>
            <person name="Klenk H.-P."/>
        </authorList>
    </citation>
    <scope>NUCLEOTIDE SEQUENCE [LARGE SCALE GENOMIC DNA]</scope>
    <source>
        <strain evidence="3 4">LI1</strain>
    </source>
</reference>
<dbReference type="PANTHER" id="PTHR43794:SF11">
    <property type="entry name" value="AMIDOHYDROLASE-RELATED DOMAIN-CONTAINING PROTEIN"/>
    <property type="match status" value="1"/>
</dbReference>
<dbReference type="InterPro" id="IPR006680">
    <property type="entry name" value="Amidohydro-rel"/>
</dbReference>
<feature type="domain" description="Amidohydrolase-related" evidence="2">
    <location>
        <begin position="62"/>
        <end position="443"/>
    </location>
</feature>
<dbReference type="NCBIfam" id="NF004801">
    <property type="entry name" value="PRK06151.1"/>
    <property type="match status" value="1"/>
</dbReference>
<dbReference type="RefSeq" id="WP_179577517.1">
    <property type="nucleotide sequence ID" value="NZ_JACCFM010000001.1"/>
</dbReference>
<evidence type="ECO:0000256" key="1">
    <source>
        <dbReference type="ARBA" id="ARBA00022801"/>
    </source>
</evidence>
<keyword evidence="4" id="KW-1185">Reference proteome</keyword>
<dbReference type="Pfam" id="PF01979">
    <property type="entry name" value="Amidohydro_1"/>
    <property type="match status" value="1"/>
</dbReference>
<accession>A0A7Z0EBM7</accession>
<gene>
    <name evidence="3" type="ORF">HNR05_000430</name>
</gene>
<dbReference type="GO" id="GO:0016810">
    <property type="term" value="F:hydrolase activity, acting on carbon-nitrogen (but not peptide) bonds"/>
    <property type="evidence" value="ECO:0007669"/>
    <property type="project" value="InterPro"/>
</dbReference>
<comment type="caution">
    <text evidence="3">The sequence shown here is derived from an EMBL/GenBank/DDBJ whole genome shotgun (WGS) entry which is preliminary data.</text>
</comment>
<evidence type="ECO:0000313" key="4">
    <source>
        <dbReference type="Proteomes" id="UP000537260"/>
    </source>
</evidence>
<dbReference type="Proteomes" id="UP000537260">
    <property type="component" value="Unassembled WGS sequence"/>
</dbReference>
<name>A0A7Z0EBM7_9MICO</name>
<dbReference type="Gene3D" id="2.30.40.10">
    <property type="entry name" value="Urease, subunit C, domain 1"/>
    <property type="match status" value="1"/>
</dbReference>
<evidence type="ECO:0000259" key="2">
    <source>
        <dbReference type="Pfam" id="PF01979"/>
    </source>
</evidence>
<keyword evidence="1 3" id="KW-0378">Hydrolase</keyword>
<dbReference type="EMBL" id="JACCFM010000001">
    <property type="protein sequence ID" value="NYJ18639.1"/>
    <property type="molecule type" value="Genomic_DNA"/>
</dbReference>
<sequence length="495" mass="53296">MTQLIRAAYALAHDGRQIVMLRDVAVAVEGPIVVAVAAGNGGRVLLDESPDAEIIDLGNSLLMPGLIDLDALGDIDHLNLDSWWTPDHEARLNWSSAYAAGGAREVLTADERSVLRRYSLVQLILHGITSAMPIATEVHGAWAETHDDLLDVARTASELGLRTFLGPSYRSAVHTTGSDGSAEMHEDEARGWDGFREAVRFLDTAAALQDPLVSGILAPCRVETVAEDVLRATAKESARRGVLVRAHATQELSERAIIREKHDATPLELLERVGLLNERLVLAHGVYLDVHPDVLGRDTGEIARLAAAGVSIVHCPLTNARYAFLLERISQYLDQGVNIALGTDSFPPDLIRAIDTGVQTAKAQHRDLSMGYLAQYVEAATMGGAKALHRADLGRIAHGATADLVAFSLDDFRGGVIDDPMRTLVLSGTARDAHFSMINGRVVMRDGVIPGVDLPSLAAAGQRIFDKLRAAYAERDALGGRETDLFPPLFPPGEQ</sequence>
<dbReference type="SUPFAM" id="SSF51338">
    <property type="entry name" value="Composite domain of metallo-dependent hydrolases"/>
    <property type="match status" value="2"/>
</dbReference>
<evidence type="ECO:0000313" key="3">
    <source>
        <dbReference type="EMBL" id="NYJ18639.1"/>
    </source>
</evidence>
<dbReference type="PANTHER" id="PTHR43794">
    <property type="entry name" value="AMINOHYDROLASE SSNA-RELATED"/>
    <property type="match status" value="1"/>
</dbReference>
<dbReference type="InterPro" id="IPR050287">
    <property type="entry name" value="MTA/SAH_deaminase"/>
</dbReference>
<dbReference type="Gene3D" id="3.20.20.140">
    <property type="entry name" value="Metal-dependent hydrolases"/>
    <property type="match status" value="1"/>
</dbReference>
<dbReference type="SUPFAM" id="SSF51556">
    <property type="entry name" value="Metallo-dependent hydrolases"/>
    <property type="match status" value="1"/>
</dbReference>
<proteinExistence type="predicted"/>